<dbReference type="EMBL" id="LSSL01003535">
    <property type="protein sequence ID" value="OLY80380.1"/>
    <property type="molecule type" value="Genomic_DNA"/>
</dbReference>
<keyword evidence="4" id="KW-1185">Reference proteome</keyword>
<dbReference type="EMBL" id="LSSL01004904">
    <property type="protein sequence ID" value="OLY79140.1"/>
    <property type="molecule type" value="Genomic_DNA"/>
</dbReference>
<sequence length="98" mass="11597">MAWRYLYHLFFRKVSEDTNAKLNELTELVRQLMREREPQTEEEDLFVTPRTSVTEISVYAKLSGALPSIEEDFFRTHLSDENHKDALYTCLKTGSMDY</sequence>
<gene>
    <name evidence="3" type="ORF">AYI68_g5525</name>
    <name evidence="2" type="ORF">AYI68_g6799</name>
</gene>
<name>A0A1R0GQI0_9FUNG</name>
<comment type="caution">
    <text evidence="2">The sequence shown here is derived from an EMBL/GenBank/DDBJ whole genome shotgun (WGS) entry which is preliminary data.</text>
</comment>
<organism evidence="2 4">
    <name type="scientific">Smittium mucronatum</name>
    <dbReference type="NCBI Taxonomy" id="133383"/>
    <lineage>
        <taxon>Eukaryota</taxon>
        <taxon>Fungi</taxon>
        <taxon>Fungi incertae sedis</taxon>
        <taxon>Zoopagomycota</taxon>
        <taxon>Kickxellomycotina</taxon>
        <taxon>Harpellomycetes</taxon>
        <taxon>Harpellales</taxon>
        <taxon>Legeriomycetaceae</taxon>
        <taxon>Smittium</taxon>
    </lineage>
</organism>
<evidence type="ECO:0000313" key="3">
    <source>
        <dbReference type="EMBL" id="OLY80380.1"/>
    </source>
</evidence>
<keyword evidence="1" id="KW-0175">Coiled coil</keyword>
<protein>
    <submittedName>
        <fullName evidence="2">Uncharacterized protein</fullName>
    </submittedName>
</protein>
<evidence type="ECO:0000256" key="1">
    <source>
        <dbReference type="SAM" id="Coils"/>
    </source>
</evidence>
<reference evidence="2 4" key="1">
    <citation type="journal article" date="2016" name="Mol. Biol. Evol.">
        <title>Genome-Wide Survey of Gut Fungi (Harpellales) Reveals the First Horizontally Transferred Ubiquitin Gene from a Mosquito Host.</title>
        <authorList>
            <person name="Wang Y."/>
            <person name="White M.M."/>
            <person name="Kvist S."/>
            <person name="Moncalvo J.M."/>
        </authorList>
    </citation>
    <scope>NUCLEOTIDE SEQUENCE [LARGE SCALE GENOMIC DNA]</scope>
    <source>
        <strain evidence="2 4">ALG-7-W6</strain>
    </source>
</reference>
<reference evidence="2" key="2">
    <citation type="submission" date="2017-01" db="EMBL/GenBank/DDBJ databases">
        <authorList>
            <person name="Mah S.A."/>
            <person name="Swanson W.J."/>
            <person name="Moy G.W."/>
            <person name="Vacquier V.D."/>
        </authorList>
    </citation>
    <scope>NUCLEOTIDE SEQUENCE</scope>
    <source>
        <strain evidence="2">ALG-7-W6</strain>
    </source>
</reference>
<proteinExistence type="predicted"/>
<dbReference type="OrthoDB" id="5545891at2759"/>
<feature type="coiled-coil region" evidence="1">
    <location>
        <begin position="15"/>
        <end position="42"/>
    </location>
</feature>
<dbReference type="AlphaFoldDB" id="A0A1R0GQI0"/>
<dbReference type="Proteomes" id="UP000187455">
    <property type="component" value="Unassembled WGS sequence"/>
</dbReference>
<evidence type="ECO:0000313" key="4">
    <source>
        <dbReference type="Proteomes" id="UP000187455"/>
    </source>
</evidence>
<evidence type="ECO:0000313" key="2">
    <source>
        <dbReference type="EMBL" id="OLY79140.1"/>
    </source>
</evidence>
<accession>A0A1R0GQI0</accession>